<accession>A0A174N307</accession>
<dbReference type="Proteomes" id="UP000095413">
    <property type="component" value="Unassembled WGS sequence"/>
</dbReference>
<dbReference type="EMBL" id="CZBA01000005">
    <property type="protein sequence ID" value="CUP40339.1"/>
    <property type="molecule type" value="Genomic_DNA"/>
</dbReference>
<reference evidence="1 2" key="1">
    <citation type="submission" date="2015-09" db="EMBL/GenBank/DDBJ databases">
        <authorList>
            <consortium name="Pathogen Informatics"/>
        </authorList>
    </citation>
    <scope>NUCLEOTIDE SEQUENCE [LARGE SCALE GENOMIC DNA]</scope>
    <source>
        <strain evidence="1 2">2789STDY5834921</strain>
    </source>
</reference>
<dbReference type="SUPFAM" id="SSF53067">
    <property type="entry name" value="Actin-like ATPase domain"/>
    <property type="match status" value="1"/>
</dbReference>
<proteinExistence type="predicted"/>
<dbReference type="AlphaFoldDB" id="A0A174N307"/>
<name>A0A174N307_9FIRM</name>
<evidence type="ECO:0000313" key="2">
    <source>
        <dbReference type="Proteomes" id="UP000095413"/>
    </source>
</evidence>
<evidence type="ECO:0000313" key="1">
    <source>
        <dbReference type="EMBL" id="CUP40339.1"/>
    </source>
</evidence>
<protein>
    <recommendedName>
        <fullName evidence="3">ROK family protein</fullName>
    </recommendedName>
</protein>
<evidence type="ECO:0008006" key="3">
    <source>
        <dbReference type="Google" id="ProtNLM"/>
    </source>
</evidence>
<sequence length="139" mass="15873">MKEKGVTTITLKKINREKVYQYIYREKQTSKLQIVQDLQMGLSTVSQNLNAIWQDYLKHLAFAMRNLNMIIDSPIIISGYLAPYLVPEDLNMLLHLINENNPFTLTADQLLVGTHGQYTPAIGAALHYINRFVHEGTAL</sequence>
<dbReference type="InterPro" id="IPR043129">
    <property type="entry name" value="ATPase_NBD"/>
</dbReference>
<gene>
    <name evidence="1" type="ORF">ERS852533_01247</name>
</gene>
<organism evidence="1 2">
    <name type="scientific">Blautia obeum</name>
    <dbReference type="NCBI Taxonomy" id="40520"/>
    <lineage>
        <taxon>Bacteria</taxon>
        <taxon>Bacillati</taxon>
        <taxon>Bacillota</taxon>
        <taxon>Clostridia</taxon>
        <taxon>Lachnospirales</taxon>
        <taxon>Lachnospiraceae</taxon>
        <taxon>Blautia</taxon>
    </lineage>
</organism>